<dbReference type="GO" id="GO:0000287">
    <property type="term" value="F:magnesium ion binding"/>
    <property type="evidence" value="ECO:0007669"/>
    <property type="project" value="UniProtKB-UniRule"/>
</dbReference>
<dbReference type="NCBIfam" id="TIGR01016">
    <property type="entry name" value="sucCoAbeta"/>
    <property type="match status" value="1"/>
</dbReference>
<dbReference type="EMBL" id="JAPZBQ010000005">
    <property type="protein sequence ID" value="KAJ5329130.1"/>
    <property type="molecule type" value="Genomic_DNA"/>
</dbReference>
<dbReference type="Pfam" id="PF00549">
    <property type="entry name" value="Ligase_CoA"/>
    <property type="match status" value="1"/>
</dbReference>
<comment type="cofactor">
    <cofactor evidence="11">
        <name>Mg(2+)</name>
        <dbReference type="ChEBI" id="CHEBI:18420"/>
    </cofactor>
    <text evidence="11">Binds 1 Mg(2+) ion per subunit.</text>
</comment>
<evidence type="ECO:0000313" key="15">
    <source>
        <dbReference type="Proteomes" id="UP001147695"/>
    </source>
</evidence>
<dbReference type="InterPro" id="IPR020904">
    <property type="entry name" value="Sc_DH/Rdtase_CS"/>
</dbReference>
<feature type="binding site" evidence="11">
    <location>
        <position position="523"/>
    </location>
    <ligand>
        <name>Mg(2+)</name>
        <dbReference type="ChEBI" id="CHEBI:18420"/>
    </ligand>
</feature>
<evidence type="ECO:0000256" key="7">
    <source>
        <dbReference type="ARBA" id="ARBA00022842"/>
    </source>
</evidence>
<proteinExistence type="inferred from homology"/>
<evidence type="ECO:0000313" key="14">
    <source>
        <dbReference type="EMBL" id="KAJ5329130.1"/>
    </source>
</evidence>
<keyword evidence="6 11" id="KW-0067">ATP-binding</keyword>
<evidence type="ECO:0000256" key="9">
    <source>
        <dbReference type="ARBA" id="ARBA00022946"/>
    </source>
</evidence>
<dbReference type="EC" id="6.2.1.5" evidence="11"/>
<dbReference type="GO" id="GO:0005524">
    <property type="term" value="F:ATP binding"/>
    <property type="evidence" value="ECO:0007669"/>
    <property type="project" value="UniProtKB-UniRule"/>
</dbReference>
<keyword evidence="4 11" id="KW-0479">Metal-binding</keyword>
<feature type="binding site" evidence="11">
    <location>
        <begin position="356"/>
        <end position="358"/>
    </location>
    <ligand>
        <name>ATP</name>
        <dbReference type="ChEBI" id="CHEBI:30616"/>
    </ligand>
</feature>
<evidence type="ECO:0000256" key="2">
    <source>
        <dbReference type="ARBA" id="ARBA00022532"/>
    </source>
</evidence>
<keyword evidence="3 11" id="KW-0436">Ligase</keyword>
<feature type="binding site" evidence="11">
    <location>
        <position position="509"/>
    </location>
    <ligand>
        <name>Mg(2+)</name>
        <dbReference type="ChEBI" id="CHEBI:18420"/>
    </ligand>
</feature>
<evidence type="ECO:0000256" key="6">
    <source>
        <dbReference type="ARBA" id="ARBA00022840"/>
    </source>
</evidence>
<dbReference type="PROSITE" id="PS01217">
    <property type="entry name" value="SUCCINYL_COA_LIG_3"/>
    <property type="match status" value="1"/>
</dbReference>
<keyword evidence="8" id="KW-0521">NADP</keyword>
<dbReference type="FunFam" id="3.30.470.20:FF:000002">
    <property type="entry name" value="Succinate--CoA ligase [ADP-forming] subunit beta"/>
    <property type="match status" value="1"/>
</dbReference>
<dbReference type="InterPro" id="IPR005809">
    <property type="entry name" value="Succ_CoA_ligase-like_bsu"/>
</dbReference>
<feature type="binding site" evidence="11">
    <location>
        <begin position="611"/>
        <end position="613"/>
    </location>
    <ligand>
        <name>substrate</name>
        <note>ligand shared with subunit alpha</note>
    </ligand>
</feature>
<dbReference type="InterPro" id="IPR013650">
    <property type="entry name" value="ATP-grasp_succ-CoA_synth-type"/>
</dbReference>
<reference evidence="14" key="2">
    <citation type="journal article" date="2023" name="IMA Fungus">
        <title>Comparative genomic study of the Penicillium genus elucidates a diverse pangenome and 15 lateral gene transfer events.</title>
        <authorList>
            <person name="Petersen C."/>
            <person name="Sorensen T."/>
            <person name="Nielsen M.R."/>
            <person name="Sondergaard T.E."/>
            <person name="Sorensen J.L."/>
            <person name="Fitzpatrick D.A."/>
            <person name="Frisvad J.C."/>
            <person name="Nielsen K.L."/>
        </authorList>
    </citation>
    <scope>NUCLEOTIDE SEQUENCE</scope>
    <source>
        <strain evidence="14">IBT 35673</strain>
    </source>
</reference>
<evidence type="ECO:0000256" key="10">
    <source>
        <dbReference type="ARBA" id="ARBA00063570"/>
    </source>
</evidence>
<dbReference type="PRINTS" id="PR00081">
    <property type="entry name" value="GDHRDH"/>
</dbReference>
<gene>
    <name evidence="14" type="ORF">N7452_009520</name>
</gene>
<comment type="function">
    <text evidence="11">Succinyl-CoA synthetase functions in the citric acid cycle (TCA), coupling the hydrolysis of succinyl-CoA to the synthesis of ATP and thus represents the only step of substrate-level phosphorylation in the TCA. The beta subunit provides nucleotide specificity of the enzyme and binds the substrate succinate, while the binding sites for coenzyme A and phosphate are found in the alpha subunit.</text>
</comment>
<dbReference type="GO" id="GO:0042709">
    <property type="term" value="C:succinate-CoA ligase complex"/>
    <property type="evidence" value="ECO:0007669"/>
    <property type="project" value="TreeGrafter"/>
</dbReference>
<dbReference type="Pfam" id="PF00106">
    <property type="entry name" value="adh_short"/>
    <property type="match status" value="1"/>
</dbReference>
<organism evidence="14 15">
    <name type="scientific">Penicillium brevicompactum</name>
    <dbReference type="NCBI Taxonomy" id="5074"/>
    <lineage>
        <taxon>Eukaryota</taxon>
        <taxon>Fungi</taxon>
        <taxon>Dikarya</taxon>
        <taxon>Ascomycota</taxon>
        <taxon>Pezizomycotina</taxon>
        <taxon>Eurotiomycetes</taxon>
        <taxon>Eurotiomycetidae</taxon>
        <taxon>Eurotiales</taxon>
        <taxon>Aspergillaceae</taxon>
        <taxon>Penicillium</taxon>
    </lineage>
</organism>
<dbReference type="Proteomes" id="UP001147695">
    <property type="component" value="Unassembled WGS sequence"/>
</dbReference>
<dbReference type="FunFam" id="3.30.1490.20:FF:000004">
    <property type="entry name" value="Succinate--CoA ligase [ADP-forming] subunit beta, mitochondrial"/>
    <property type="match status" value="1"/>
</dbReference>
<dbReference type="InterPro" id="IPR011761">
    <property type="entry name" value="ATP-grasp"/>
</dbReference>
<feature type="binding site" evidence="11">
    <location>
        <position position="349"/>
    </location>
    <ligand>
        <name>ATP</name>
        <dbReference type="ChEBI" id="CHEBI:30616"/>
    </ligand>
</feature>
<evidence type="ECO:0000256" key="8">
    <source>
        <dbReference type="ARBA" id="ARBA00022857"/>
    </source>
</evidence>
<dbReference type="Pfam" id="PF08442">
    <property type="entry name" value="ATP-grasp_2"/>
    <property type="match status" value="1"/>
</dbReference>
<comment type="subunit">
    <text evidence="10">Heterodimer of an alpha and a beta subunit. The beta subunit determines specificity for GTP.</text>
</comment>
<dbReference type="InterPro" id="IPR016102">
    <property type="entry name" value="Succinyl-CoA_synth-like"/>
</dbReference>
<dbReference type="GO" id="GO:0006104">
    <property type="term" value="P:succinyl-CoA metabolic process"/>
    <property type="evidence" value="ECO:0007669"/>
    <property type="project" value="TreeGrafter"/>
</dbReference>
<evidence type="ECO:0000259" key="13">
    <source>
        <dbReference type="PROSITE" id="PS50975"/>
    </source>
</evidence>
<dbReference type="GO" id="GO:0006099">
    <property type="term" value="P:tricarboxylic acid cycle"/>
    <property type="evidence" value="ECO:0007669"/>
    <property type="project" value="UniProtKB-UniRule"/>
</dbReference>
<evidence type="ECO:0000256" key="4">
    <source>
        <dbReference type="ARBA" id="ARBA00022723"/>
    </source>
</evidence>
<dbReference type="SUPFAM" id="SSF52210">
    <property type="entry name" value="Succinyl-CoA synthetase domains"/>
    <property type="match status" value="1"/>
</dbReference>
<reference evidence="14" key="1">
    <citation type="submission" date="2022-12" db="EMBL/GenBank/DDBJ databases">
        <authorList>
            <person name="Petersen C."/>
        </authorList>
    </citation>
    <scope>NUCLEOTIDE SEQUENCE</scope>
    <source>
        <strain evidence="14">IBT 35673</strain>
    </source>
</reference>
<keyword evidence="9" id="KW-0809">Transit peptide</keyword>
<feature type="domain" description="ATP-grasp" evidence="13">
    <location>
        <begin position="312"/>
        <end position="358"/>
    </location>
</feature>
<keyword evidence="7 11" id="KW-0460">Magnesium</keyword>
<dbReference type="InterPro" id="IPR017866">
    <property type="entry name" value="Succ-CoA_synthase_bsu_CS"/>
</dbReference>
<dbReference type="InterPro" id="IPR002347">
    <property type="entry name" value="SDR_fam"/>
</dbReference>
<name>A0A9W9Q8V1_PENBR</name>
<feature type="binding site" evidence="11">
    <location>
        <position position="562"/>
    </location>
    <ligand>
        <name>substrate</name>
        <note>ligand shared with subunit alpha</note>
    </ligand>
</feature>
<dbReference type="PROSITE" id="PS00061">
    <property type="entry name" value="ADH_SHORT"/>
    <property type="match status" value="1"/>
</dbReference>
<dbReference type="AlphaFoldDB" id="A0A9W9Q8V1"/>
<dbReference type="PROSITE" id="PS50975">
    <property type="entry name" value="ATP_GRASP"/>
    <property type="match status" value="1"/>
</dbReference>
<dbReference type="NCBIfam" id="NF001913">
    <property type="entry name" value="PRK00696.1"/>
    <property type="match status" value="1"/>
</dbReference>
<dbReference type="FunFam" id="3.40.50.261:FF:000001">
    <property type="entry name" value="Succinate--CoA ligase [ADP-forming] subunit beta"/>
    <property type="match status" value="1"/>
</dbReference>
<accession>A0A9W9Q8V1</accession>
<dbReference type="InterPro" id="IPR036291">
    <property type="entry name" value="NAD(P)-bd_dom_sf"/>
</dbReference>
<comment type="similarity">
    <text evidence="11 12">Belongs to the succinate/malate CoA ligase beta subunit family.</text>
</comment>
<comment type="catalytic activity">
    <reaction evidence="11">
        <text>succinate + ATP + CoA = succinyl-CoA + ADP + phosphate</text>
        <dbReference type="Rhea" id="RHEA:17661"/>
        <dbReference type="ChEBI" id="CHEBI:30031"/>
        <dbReference type="ChEBI" id="CHEBI:30616"/>
        <dbReference type="ChEBI" id="CHEBI:43474"/>
        <dbReference type="ChEBI" id="CHEBI:57287"/>
        <dbReference type="ChEBI" id="CHEBI:57292"/>
        <dbReference type="ChEBI" id="CHEBI:456216"/>
        <dbReference type="EC" id="6.2.1.5"/>
    </reaction>
</comment>
<feature type="binding site" evidence="11">
    <location>
        <position position="417"/>
    </location>
    <ligand>
        <name>ATP</name>
        <dbReference type="ChEBI" id="CHEBI:30616"/>
    </ligand>
</feature>
<keyword evidence="5 11" id="KW-0547">Nucleotide-binding</keyword>
<dbReference type="SUPFAM" id="SSF51735">
    <property type="entry name" value="NAD(P)-binding Rossmann-fold domains"/>
    <property type="match status" value="1"/>
</dbReference>
<dbReference type="Gene3D" id="3.30.1490.20">
    <property type="entry name" value="ATP-grasp fold, A domain"/>
    <property type="match status" value="1"/>
</dbReference>
<dbReference type="GO" id="GO:0005739">
    <property type="term" value="C:mitochondrion"/>
    <property type="evidence" value="ECO:0007669"/>
    <property type="project" value="UniProtKB-SubCell"/>
</dbReference>
<comment type="subcellular location">
    <subcellularLocation>
        <location evidence="11">Mitochondrion</location>
    </subcellularLocation>
</comment>
<evidence type="ECO:0000256" key="5">
    <source>
        <dbReference type="ARBA" id="ARBA00022741"/>
    </source>
</evidence>
<evidence type="ECO:0000256" key="3">
    <source>
        <dbReference type="ARBA" id="ARBA00022598"/>
    </source>
</evidence>
<evidence type="ECO:0000256" key="11">
    <source>
        <dbReference type="HAMAP-Rule" id="MF_03219"/>
    </source>
</evidence>
<comment type="pathway">
    <text evidence="1 11">Carbohydrate metabolism; tricarboxylic acid cycle; succinate from succinyl-CoA (ligase route): step 1/1.</text>
</comment>
<dbReference type="PANTHER" id="PTHR11815">
    <property type="entry name" value="SUCCINYL-COA SYNTHETASE BETA CHAIN"/>
    <property type="match status" value="1"/>
</dbReference>
<dbReference type="Gene3D" id="3.30.470.20">
    <property type="entry name" value="ATP-grasp fold, B domain"/>
    <property type="match status" value="1"/>
</dbReference>
<keyword evidence="2 11" id="KW-0816">Tricarboxylic acid cycle</keyword>
<dbReference type="Gene3D" id="3.40.50.261">
    <property type="entry name" value="Succinyl-CoA synthetase domains"/>
    <property type="match status" value="1"/>
</dbReference>
<dbReference type="HAMAP" id="MF_00558">
    <property type="entry name" value="Succ_CoA_beta"/>
    <property type="match status" value="1"/>
</dbReference>
<dbReference type="InterPro" id="IPR013815">
    <property type="entry name" value="ATP_grasp_subdomain_1"/>
</dbReference>
<dbReference type="Gene3D" id="3.40.50.720">
    <property type="entry name" value="NAD(P)-binding Rossmann-like Domain"/>
    <property type="match status" value="1"/>
</dbReference>
<evidence type="ECO:0000256" key="12">
    <source>
        <dbReference type="RuleBase" id="RU361258"/>
    </source>
</evidence>
<dbReference type="GO" id="GO:0004775">
    <property type="term" value="F:succinate-CoA ligase (ADP-forming) activity"/>
    <property type="evidence" value="ECO:0007669"/>
    <property type="project" value="UniProtKB-UniRule"/>
</dbReference>
<protein>
    <recommendedName>
        <fullName evidence="11">Succinate--CoA ligase [ADP-forming] subunit beta, mitochondrial</fullName>
        <ecNumber evidence="11">6.2.1.5</ecNumber>
    </recommendedName>
    <alternativeName>
        <fullName evidence="11">Succinyl-CoA synthetase beta chain</fullName>
        <shortName evidence="11">SCS-beta</shortName>
    </alternativeName>
</protein>
<sequence>MPGATDVRRSVLITGCSPGGIGNSLAREFNRNGLRVLATARDAATISDLADLGIETLSLTVDDPENVKACFADVEKRLGDKGLDYLILTYADYTVPAMEVELSEVRQTFETNLFAVITMCQTFLPLLIKAKGTIVQLGSVAGIIPYVFGSVYNASKAALHSFSDTLRTSVHVTTIVTGGVQSRIARTDRTLKPGSLYTPIEEEYLTRVKHSQHNAMPHETYARSVVSQVLYGSAPWRWLWPWARGHQSWIWEGRASWVIWLLSGGWAWSGLFGRLARGRPVAAAFKAATQPSVQSRLAVQKRNLSIHEYLSARLLKSYGVGVPKGEVANTAEEAEAIAKSIGGDDLVIKAQVLAGGRGKGSFDNGLKGGVRVIYSPTEAKMFAGQMIGHKLVTKQTGAGGRICNSVYICERKFARREFYLAVLLDRTTRGPVIVASSQGGMDIEAVAKENPEAIITTPIDIHTGVTDDIARTIATDLGFSPQCIEEAKSTIQNLYKCFMERDATQLEINPLSETSDHQVLAMDAKLGFDDNAEFRQKEAFSWRDVSQEDAEELDGDIGCLVNGAGLAMATMDIIKLNGGSPANFLDAIKSAFELITSDPKVSAVFVNIFGGIVRCDAIAQGLINVVQEMNLRTPIIARLQGTNMEQAHKLINESGLKIFSIEDLQTAAEKSVQFSKVVKMARDIDVGVEFTLGI</sequence>
<dbReference type="PANTHER" id="PTHR11815:SF1">
    <property type="entry name" value="SUCCINATE--COA LIGASE [ADP-FORMING] SUBUNIT BETA, MITOCHONDRIAL"/>
    <property type="match status" value="1"/>
</dbReference>
<dbReference type="InterPro" id="IPR005811">
    <property type="entry name" value="SUCC_ACL_C"/>
</dbReference>
<keyword evidence="11" id="KW-0496">Mitochondrion</keyword>
<comment type="caution">
    <text evidence="14">The sequence shown here is derived from an EMBL/GenBank/DDBJ whole genome shotgun (WGS) entry which is preliminary data.</text>
</comment>
<dbReference type="SUPFAM" id="SSF56059">
    <property type="entry name" value="Glutathione synthetase ATP-binding domain-like"/>
    <property type="match status" value="1"/>
</dbReference>
<evidence type="ECO:0000256" key="1">
    <source>
        <dbReference type="ARBA" id="ARBA00005064"/>
    </source>
</evidence>